<dbReference type="PROSITE" id="PS50002">
    <property type="entry name" value="SH3"/>
    <property type="match status" value="1"/>
</dbReference>
<dbReference type="InterPro" id="IPR034001">
    <property type="entry name" value="ABCG_PDR_1"/>
</dbReference>
<dbReference type="InterPro" id="IPR036264">
    <property type="entry name" value="Bact_exopeptidase_dim_dom"/>
</dbReference>
<dbReference type="Pfam" id="PF19055">
    <property type="entry name" value="ABC2_membrane_7"/>
    <property type="match status" value="1"/>
</dbReference>
<dbReference type="CDD" id="cd07599">
    <property type="entry name" value="BAR_Rvs167p"/>
    <property type="match status" value="1"/>
</dbReference>
<evidence type="ECO:0000256" key="17">
    <source>
        <dbReference type="PROSITE-ProRule" id="PRU00192"/>
    </source>
</evidence>
<feature type="domain" description="SH3" evidence="20">
    <location>
        <begin position="1993"/>
        <end position="2054"/>
    </location>
</feature>
<name>A0A9W4NSV9_9EURO</name>
<dbReference type="GO" id="GO:0051666">
    <property type="term" value="P:actin cortical patch localization"/>
    <property type="evidence" value="ECO:0007669"/>
    <property type="project" value="UniProtKB-ARBA"/>
</dbReference>
<dbReference type="InterPro" id="IPR036028">
    <property type="entry name" value="SH3-like_dom_sf"/>
</dbReference>
<gene>
    <name evidence="22" type="ORF">PSALAMII_LOCUS7891</name>
</gene>
<evidence type="ECO:0000256" key="9">
    <source>
        <dbReference type="ARBA" id="ARBA00022692"/>
    </source>
</evidence>
<feature type="transmembrane region" description="Helical" evidence="19">
    <location>
        <begin position="743"/>
        <end position="770"/>
    </location>
</feature>
<evidence type="ECO:0000256" key="8">
    <source>
        <dbReference type="ARBA" id="ARBA00022475"/>
    </source>
</evidence>
<evidence type="ECO:0000256" key="6">
    <source>
        <dbReference type="ARBA" id="ARBA00022443"/>
    </source>
</evidence>
<feature type="transmembrane region" description="Helical" evidence="19">
    <location>
        <begin position="1464"/>
        <end position="1481"/>
    </location>
</feature>
<dbReference type="CDD" id="cd03895">
    <property type="entry name" value="M20_ArgE_DapE-like"/>
    <property type="match status" value="1"/>
</dbReference>
<feature type="transmembrane region" description="Helical" evidence="19">
    <location>
        <begin position="1488"/>
        <end position="1508"/>
    </location>
</feature>
<dbReference type="Pfam" id="PF01061">
    <property type="entry name" value="ABC2_membrane"/>
    <property type="match status" value="2"/>
</dbReference>
<organism evidence="22 23">
    <name type="scientific">Penicillium salamii</name>
    <dbReference type="NCBI Taxonomy" id="1612424"/>
    <lineage>
        <taxon>Eukaryota</taxon>
        <taxon>Fungi</taxon>
        <taxon>Dikarya</taxon>
        <taxon>Ascomycota</taxon>
        <taxon>Pezizomycotina</taxon>
        <taxon>Eurotiomycetes</taxon>
        <taxon>Eurotiomycetidae</taxon>
        <taxon>Eurotiales</taxon>
        <taxon>Aspergillaceae</taxon>
        <taxon>Penicillium</taxon>
    </lineage>
</organism>
<comment type="similarity">
    <text evidence="4">Belongs to the ABC transporter superfamily. ABCG family. PDR (TC 3.A.1.205) subfamily.</text>
</comment>
<feature type="compositionally biased region" description="Basic and acidic residues" evidence="18">
    <location>
        <begin position="779"/>
        <end position="798"/>
    </location>
</feature>
<evidence type="ECO:0000256" key="16">
    <source>
        <dbReference type="ARBA" id="ARBA00023285"/>
    </source>
</evidence>
<dbReference type="GO" id="GO:0005524">
    <property type="term" value="F:ATP binding"/>
    <property type="evidence" value="ECO:0007669"/>
    <property type="project" value="UniProtKB-KW"/>
</dbReference>
<evidence type="ECO:0000259" key="20">
    <source>
        <dbReference type="PROSITE" id="PS50002"/>
    </source>
</evidence>
<evidence type="ECO:0000256" key="18">
    <source>
        <dbReference type="SAM" id="MobiDB-lite"/>
    </source>
</evidence>
<dbReference type="SMART" id="SM00326">
    <property type="entry name" value="SH3"/>
    <property type="match status" value="1"/>
</dbReference>
<keyword evidence="7" id="KW-0813">Transport</keyword>
<dbReference type="GO" id="GO:0140359">
    <property type="term" value="F:ABC-type transporter activity"/>
    <property type="evidence" value="ECO:0007669"/>
    <property type="project" value="InterPro"/>
</dbReference>
<dbReference type="Pfam" id="PF06422">
    <property type="entry name" value="PDR_CDR"/>
    <property type="match status" value="1"/>
</dbReference>
<dbReference type="OrthoDB" id="3928002at2759"/>
<dbReference type="SUPFAM" id="SSF50044">
    <property type="entry name" value="SH3-domain"/>
    <property type="match status" value="1"/>
</dbReference>
<feature type="domain" description="ABC transporter" evidence="21">
    <location>
        <begin position="123"/>
        <end position="375"/>
    </location>
</feature>
<dbReference type="PROSITE" id="PS50893">
    <property type="entry name" value="ABC_TRANSPORTER_2"/>
    <property type="match status" value="2"/>
</dbReference>
<comment type="cofactor">
    <cofactor evidence="1">
        <name>Co(2+)</name>
        <dbReference type="ChEBI" id="CHEBI:48828"/>
    </cofactor>
</comment>
<dbReference type="PANTHER" id="PTHR19241">
    <property type="entry name" value="ATP-BINDING CASSETTE TRANSPORTER"/>
    <property type="match status" value="1"/>
</dbReference>
<feature type="transmembrane region" description="Helical" evidence="19">
    <location>
        <begin position="1178"/>
        <end position="1199"/>
    </location>
</feature>
<keyword evidence="6 17" id="KW-0728">SH3 domain</keyword>
<evidence type="ECO:0000256" key="5">
    <source>
        <dbReference type="ARBA" id="ARBA00006247"/>
    </source>
</evidence>
<dbReference type="PROSITE" id="PS00211">
    <property type="entry name" value="ABC_TRANSPORTER_1"/>
    <property type="match status" value="1"/>
</dbReference>
<accession>A0A9W4NSV9</accession>
<dbReference type="PRINTS" id="PR00452">
    <property type="entry name" value="SH3DOMAIN"/>
</dbReference>
<evidence type="ECO:0000256" key="2">
    <source>
        <dbReference type="ARBA" id="ARBA00001947"/>
    </source>
</evidence>
<dbReference type="SUPFAM" id="SSF103657">
    <property type="entry name" value="BAR/IMD domain-like"/>
    <property type="match status" value="1"/>
</dbReference>
<feature type="transmembrane region" description="Helical" evidence="19">
    <location>
        <begin position="1418"/>
        <end position="1436"/>
    </location>
</feature>
<evidence type="ECO:0000256" key="3">
    <source>
        <dbReference type="ARBA" id="ARBA00004651"/>
    </source>
</evidence>
<dbReference type="CDD" id="cd03232">
    <property type="entry name" value="ABCG_PDR_domain2"/>
    <property type="match status" value="1"/>
</dbReference>
<dbReference type="InterPro" id="IPR002933">
    <property type="entry name" value="Peptidase_M20"/>
</dbReference>
<feature type="region of interest" description="Disordered" evidence="18">
    <location>
        <begin position="1960"/>
        <end position="1989"/>
    </location>
</feature>
<dbReference type="GO" id="GO:0005886">
    <property type="term" value="C:plasma membrane"/>
    <property type="evidence" value="ECO:0007669"/>
    <property type="project" value="UniProtKB-SubCell"/>
</dbReference>
<feature type="transmembrane region" description="Helical" evidence="19">
    <location>
        <begin position="591"/>
        <end position="613"/>
    </location>
</feature>
<feature type="compositionally biased region" description="Polar residues" evidence="18">
    <location>
        <begin position="1890"/>
        <end position="1899"/>
    </location>
</feature>
<dbReference type="FunFam" id="2.30.30.40:FF:000100">
    <property type="entry name" value="SH3 domain-containing YSC84-like protein 1"/>
    <property type="match status" value="1"/>
</dbReference>
<dbReference type="InterPro" id="IPR010929">
    <property type="entry name" value="PDR_CDR_ABC"/>
</dbReference>
<keyword evidence="10" id="KW-0547">Nucleotide-binding</keyword>
<dbReference type="InterPro" id="IPR003593">
    <property type="entry name" value="AAA+_ATPase"/>
</dbReference>
<protein>
    <recommendedName>
        <fullName evidence="24">CDR ABC transporter</fullName>
    </recommendedName>
</protein>
<evidence type="ECO:0000256" key="4">
    <source>
        <dbReference type="ARBA" id="ARBA00006012"/>
    </source>
</evidence>
<dbReference type="Pfam" id="PF14604">
    <property type="entry name" value="SH3_9"/>
    <property type="match status" value="1"/>
</dbReference>
<dbReference type="Gene3D" id="3.40.630.10">
    <property type="entry name" value="Zn peptidases"/>
    <property type="match status" value="1"/>
</dbReference>
<evidence type="ECO:0000313" key="22">
    <source>
        <dbReference type="EMBL" id="CAG8403020.1"/>
    </source>
</evidence>
<comment type="subcellular location">
    <subcellularLocation>
        <location evidence="3">Cell membrane</location>
        <topology evidence="3">Multi-pass membrane protein</topology>
    </subcellularLocation>
</comment>
<dbReference type="Gene3D" id="3.40.50.300">
    <property type="entry name" value="P-loop containing nucleotide triphosphate hydrolases"/>
    <property type="match status" value="2"/>
</dbReference>
<proteinExistence type="inferred from homology"/>
<evidence type="ECO:0000256" key="15">
    <source>
        <dbReference type="ARBA" id="ARBA00023180"/>
    </source>
</evidence>
<dbReference type="InterPro" id="IPR034003">
    <property type="entry name" value="ABCG_PDR_2"/>
</dbReference>
<feature type="transmembrane region" description="Helical" evidence="19">
    <location>
        <begin position="557"/>
        <end position="585"/>
    </location>
</feature>
<evidence type="ECO:0000256" key="19">
    <source>
        <dbReference type="SAM" id="Phobius"/>
    </source>
</evidence>
<feature type="region of interest" description="Disordered" evidence="18">
    <location>
        <begin position="1850"/>
        <end position="1906"/>
    </location>
</feature>
<keyword evidence="8" id="KW-1003">Cell membrane</keyword>
<feature type="region of interest" description="Disordered" evidence="18">
    <location>
        <begin position="779"/>
        <end position="805"/>
    </location>
</feature>
<keyword evidence="11" id="KW-0862">Zinc</keyword>
<evidence type="ECO:0000256" key="11">
    <source>
        <dbReference type="ARBA" id="ARBA00022833"/>
    </source>
</evidence>
<dbReference type="InterPro" id="IPR027267">
    <property type="entry name" value="AH/BAR_dom_sf"/>
</dbReference>
<dbReference type="SMART" id="SM00382">
    <property type="entry name" value="AAA"/>
    <property type="match status" value="2"/>
</dbReference>
<feature type="compositionally biased region" description="Basic and acidic residues" evidence="18">
    <location>
        <begin position="1850"/>
        <end position="1866"/>
    </location>
</feature>
<keyword evidence="14 19" id="KW-0472">Membrane</keyword>
<dbReference type="InterPro" id="IPR013525">
    <property type="entry name" value="ABC2_TM"/>
</dbReference>
<dbReference type="SUPFAM" id="SSF55031">
    <property type="entry name" value="Bacterial exopeptidase dimerisation domain"/>
    <property type="match status" value="1"/>
</dbReference>
<evidence type="ECO:0000256" key="12">
    <source>
        <dbReference type="ARBA" id="ARBA00022840"/>
    </source>
</evidence>
<feature type="region of interest" description="Disordered" evidence="18">
    <location>
        <begin position="1"/>
        <end position="75"/>
    </location>
</feature>
<sequence>MEQHPDEDPSPFESSSQYKSEDEQDQSHGLPVQKIRTQDFTSVETLHVPPNIRESVSTETLTPHDASPKKSPEWSMTPQVIRNAERDAAAGFKRRELGVTWKDLTVEVLAAEAAVNENMISQFNVPQLIKDFRRKPPVKPILSESHGCVKPGEMLLVLGRPGSGCTTLLKMLSNRREGYHSVSGDVRFGNMTAKEADKYHGQIVMNTEEELFYPRLTVGQTMDFATRMKVPFHLPEGTQNAADYTAETKEFLLESMGIAHTADTKVGNEFVRGVSGGERKRVSIIECLATRGSVYSWDNSTRGLDASTALEWAKALRAMTDVLGLSTIVTLYQAGNGIYNLFDKVLVLDEGKQIYYGPAAAAKPFMEDLGFVYTDGANVGDFLTGLTVPTERKIKPGFEHKFPRNADAILAEYQKSGTYQQMVAAYDYPDTETSRERTDAFKESVAWEKSNHLPKGSSLTTSFWAQVNACTKRQYQILWGEKSTFLIKQVLSCVAALIAGSCFYNSPDTSQGLFTKGGAVFFSLLYNCIVAMSEVTESFKGRPVLIKHKGFAMYHPAAFCLSQITADFPVLLFQCSIFSVVIYWMSGLKHTAAAFFTFWIILFTTTLCITALFRFIGAAFSSFEAASKISGTAVKGIVMYAGYMIPKPKMKNWFLELYYTNPFAYAFQAAMSNEFHDRHIPCVGNNLIPSGAGYEDVGSANKACAGVGGALPGADFVTGDQYLGSLHYKASQMWRNFGVVWGWWAFFAGLTIICTCYWKAGAGSGAALLIPREKLKNHQVGRSDEEAQREKTTAHETSDEPVEVDDNLSRNTSIFTWRNLTYTVKTPTGDRVLLDNINGWVKPGMLGALMGSSGAGKTTLLDVLAQRKTDGTIKGSIMVDGRALPVSFQRMAGYCEQLDVHEPYATVREALEFSALLRQSRNTPRAEKLKYVDTIIDLLELHDLADTLIGTVGNGLSVEQRKRVTIGVELVSKPSILIFLDEPTSGLDGQSAYNTVRFLRKLADVGQAVLVTIHQPSAQLFAQFDTLLLLAKGGKTVYFGDIGDNAATVKQYFGQYGAQCPTDANAAEFMIDVVTGGIESVKDKDWHQIWLDSPEQTRMITDLDNMISDAAAKPPGTVDDGFEFSMPLWEQTKIVTHRMNVALFRNTNYVNNKFSLHIISALLNGFSFWRPGPSVTALNLKMFTIFNFVFVAPGVINQLQPLFIQRRDIYDTREKKSKMYSWVAFVTGLIVSEFPYLCICAVLYFACWYYPVWRLPHDSDRSGAIFFIMLIYELIYTGIGQFIAAYSPNPTFAALVNPLIISILVLFCGVFVPYEQLSVFWRFWMYYLNPFNYVVSGMLTFGLWGAKVTCNEGEFALFDPTNGTCAEYLSDYIAGDGWRINLLNPEATSACKVCPYRDGSDFLSTLHIDHYYVGWRDAGISVIFAISGYALVFGLMKLRTKASKKAEAETPGGRGPLCVKRGTPFFYFLLSQLFVLGLLALRFCFELCIVLVLSCLPCFSLLVSLVTLHPQIPQPDPTWVASHHAKHVETIRSNDNKVIGQRQSNCRVNERFRRRRSTIRQGRQPRYDACRKRLTEQIVESTQAWRDAWISIATYQSRMLDEFDGLYGPIIGSSETPSNHQAVETDSVRLGRTNRLRKEYDELRTDLVEELGAVELRMTQPAARAKESLAPMKKTIKRRNNKKVGRFAIGYCAPANGLQTDFEISQGRVDSLLKKPKRSERENINLAKAEAELATAKEVCITGLIVAFSSNGEQIYQAADADLRERLPTLVALIFSLTPYILEAQVEIQNRMLAHYYTVLHTFCDEEGFPSPPPDMEQIVHDFEFAFNPVRSEIEDFGCLHQGKALRRAAEAQENKKRPSIGEKRPSIGGRTASNASSISLPSSLRRGSQTPASSQTPISCVPEYPPSPPLSVASKQAIPVGNAGISPPASTGGDYFTPMMSSAPAPAAAPAGVMSFSPAGPKIDHFQSTASPRGTPFDVAAAGKKKPPPPPVRAVFVTALYDFDGQGTGDLVFREGDRIRVVQKTDSTDDWWQGELRGVKGPFPANYVDPTLLLYSLLYFYFQATSIADSVAQGFKDQLAYTQQLVRTGGQRGEEHAVQKIVYDNFHSRGYETIQLEMQKHLLSQHEGSGKFSAEHSQAPNVIGIHEPKSQAQGKSLILNAHIDIVPTGPVDLWTRNPYSGDIEGDRLYGRGGADMRAGSAANLYALDALRRLGLQPASRVILESVVEEESTGNGTLMTHLAGYRADAVIIPEPMDEKLVRANTGVLWFQVEVKGIPVHVRDMSTGTNAIDACWRVVGGLRELEKEWNEKKIGNIHFENEGHPLNLNVAKINAGDWASSVPSWCRIDCRIAIFPGVSAKSAAEEIEAKVNEVACNDAFLSQNMPRVTWNGFFSEGYVLEPGSEAEKTLQWAHQQATGKELQSFTTAAYLDTRVHSLYGKIPALCYGPISSNIHGFDEWVSISSLQRVTTAIALYIAEWCGLESV</sequence>
<keyword evidence="16" id="KW-0170">Cobalt</keyword>
<dbReference type="Pfam" id="PF07687">
    <property type="entry name" value="M20_dimer"/>
    <property type="match status" value="1"/>
</dbReference>
<dbReference type="InterPro" id="IPR017871">
    <property type="entry name" value="ABC_transporter-like_CS"/>
</dbReference>
<dbReference type="InterPro" id="IPR003439">
    <property type="entry name" value="ABC_transporter-like_ATP-bd"/>
</dbReference>
<evidence type="ECO:0000256" key="1">
    <source>
        <dbReference type="ARBA" id="ARBA00001941"/>
    </source>
</evidence>
<dbReference type="Proteomes" id="UP001152592">
    <property type="component" value="Unassembled WGS sequence"/>
</dbReference>
<dbReference type="NCBIfam" id="TIGR01910">
    <property type="entry name" value="DapE-ArgE"/>
    <property type="match status" value="1"/>
</dbReference>
<feature type="transmembrane region" description="Helical" evidence="19">
    <location>
        <begin position="625"/>
        <end position="645"/>
    </location>
</feature>
<dbReference type="EMBL" id="CAJVPD010000257">
    <property type="protein sequence ID" value="CAG8403020.1"/>
    <property type="molecule type" value="Genomic_DNA"/>
</dbReference>
<evidence type="ECO:0000256" key="14">
    <source>
        <dbReference type="ARBA" id="ARBA00023136"/>
    </source>
</evidence>
<reference evidence="22" key="1">
    <citation type="submission" date="2021-07" db="EMBL/GenBank/DDBJ databases">
        <authorList>
            <person name="Branca A.L. A."/>
        </authorList>
    </citation>
    <scope>NUCLEOTIDE SEQUENCE</scope>
</reference>
<dbReference type="InterPro" id="IPR010182">
    <property type="entry name" value="ArgE/DapE"/>
</dbReference>
<dbReference type="InterPro" id="IPR027417">
    <property type="entry name" value="P-loop_NTPase"/>
</dbReference>
<dbReference type="Gene3D" id="3.30.70.360">
    <property type="match status" value="1"/>
</dbReference>
<evidence type="ECO:0000313" key="23">
    <source>
        <dbReference type="Proteomes" id="UP001152592"/>
    </source>
</evidence>
<dbReference type="NCBIfam" id="NF005306">
    <property type="entry name" value="PRK06837.1"/>
    <property type="match status" value="1"/>
</dbReference>
<dbReference type="InterPro" id="IPR033687">
    <property type="entry name" value="YodQ-like"/>
</dbReference>
<dbReference type="FunFam" id="3.40.50.300:FF:001465">
    <property type="entry name" value="ABC multidrug transporter (Eurofung)"/>
    <property type="match status" value="1"/>
</dbReference>
<comment type="cofactor">
    <cofactor evidence="2">
        <name>Zn(2+)</name>
        <dbReference type="ChEBI" id="CHEBI:29105"/>
    </cofactor>
</comment>
<feature type="transmembrane region" description="Helical" evidence="19">
    <location>
        <begin position="1324"/>
        <end position="1344"/>
    </location>
</feature>
<feature type="domain" description="ABC transporter" evidence="21">
    <location>
        <begin position="815"/>
        <end position="1058"/>
    </location>
</feature>
<keyword evidence="12" id="KW-0067">ATP-binding</keyword>
<dbReference type="FunFam" id="3.40.50.300:FF:000054">
    <property type="entry name" value="ABC multidrug transporter atrF"/>
    <property type="match status" value="1"/>
</dbReference>
<dbReference type="Gene3D" id="1.20.1270.60">
    <property type="entry name" value="Arfaptin homology (AH) domain/BAR domain"/>
    <property type="match status" value="2"/>
</dbReference>
<dbReference type="Pfam" id="PF00005">
    <property type="entry name" value="ABC_tran"/>
    <property type="match status" value="2"/>
</dbReference>
<dbReference type="Pfam" id="PF01546">
    <property type="entry name" value="Peptidase_M20"/>
    <property type="match status" value="1"/>
</dbReference>
<feature type="transmembrane region" description="Helical" evidence="19">
    <location>
        <begin position="1220"/>
        <end position="1251"/>
    </location>
</feature>
<evidence type="ECO:0008006" key="24">
    <source>
        <dbReference type="Google" id="ProtNLM"/>
    </source>
</evidence>
<dbReference type="InterPro" id="IPR011650">
    <property type="entry name" value="Peptidase_M20_dimer"/>
</dbReference>
<feature type="transmembrane region" description="Helical" evidence="19">
    <location>
        <begin position="1263"/>
        <end position="1285"/>
    </location>
</feature>
<comment type="caution">
    <text evidence="22">The sequence shown here is derived from an EMBL/GenBank/DDBJ whole genome shotgun (WGS) entry which is preliminary data.</text>
</comment>
<comment type="similarity">
    <text evidence="5">Belongs to the peptidase M20A family.</text>
</comment>
<keyword evidence="13 19" id="KW-1133">Transmembrane helix</keyword>
<evidence type="ECO:0000256" key="13">
    <source>
        <dbReference type="ARBA" id="ARBA00022989"/>
    </source>
</evidence>
<dbReference type="CDD" id="cd03233">
    <property type="entry name" value="ABCG_PDR_domain1"/>
    <property type="match status" value="1"/>
</dbReference>
<dbReference type="SUPFAM" id="SSF52540">
    <property type="entry name" value="P-loop containing nucleoside triphosphate hydrolases"/>
    <property type="match status" value="2"/>
</dbReference>
<feature type="transmembrane region" description="Helical" evidence="19">
    <location>
        <begin position="1292"/>
        <end position="1312"/>
    </location>
</feature>
<evidence type="ECO:0000259" key="21">
    <source>
        <dbReference type="PROSITE" id="PS50893"/>
    </source>
</evidence>
<evidence type="ECO:0000256" key="10">
    <source>
        <dbReference type="ARBA" id="ARBA00022741"/>
    </source>
</evidence>
<dbReference type="InterPro" id="IPR043926">
    <property type="entry name" value="ABCG_dom"/>
</dbReference>
<keyword evidence="15" id="KW-0325">Glycoprotein</keyword>
<keyword evidence="9 19" id="KW-0812">Transmembrane</keyword>
<dbReference type="SUPFAM" id="SSF53187">
    <property type="entry name" value="Zn-dependent exopeptidases"/>
    <property type="match status" value="1"/>
</dbReference>
<feature type="compositionally biased region" description="Low complexity" evidence="18">
    <location>
        <begin position="1873"/>
        <end position="1889"/>
    </location>
</feature>
<dbReference type="Gene3D" id="2.30.30.40">
    <property type="entry name" value="SH3 Domains"/>
    <property type="match status" value="1"/>
</dbReference>
<evidence type="ECO:0000256" key="7">
    <source>
        <dbReference type="ARBA" id="ARBA00022448"/>
    </source>
</evidence>
<dbReference type="GO" id="GO:0016887">
    <property type="term" value="F:ATP hydrolysis activity"/>
    <property type="evidence" value="ECO:0007669"/>
    <property type="project" value="InterPro"/>
</dbReference>
<dbReference type="InterPro" id="IPR001452">
    <property type="entry name" value="SH3_domain"/>
</dbReference>